<keyword evidence="2" id="KW-1133">Transmembrane helix</keyword>
<feature type="compositionally biased region" description="Polar residues" evidence="1">
    <location>
        <begin position="346"/>
        <end position="358"/>
    </location>
</feature>
<keyword evidence="2" id="KW-0812">Transmembrane</keyword>
<evidence type="ECO:0000256" key="2">
    <source>
        <dbReference type="SAM" id="Phobius"/>
    </source>
</evidence>
<proteinExistence type="predicted"/>
<feature type="region of interest" description="Disordered" evidence="1">
    <location>
        <begin position="330"/>
        <end position="358"/>
    </location>
</feature>
<keyword evidence="5" id="KW-1185">Reference proteome</keyword>
<gene>
    <name evidence="3" type="ORF">SSS_6316</name>
</gene>
<feature type="region of interest" description="Disordered" evidence="1">
    <location>
        <begin position="386"/>
        <end position="435"/>
    </location>
</feature>
<feature type="compositionally biased region" description="Polar residues" evidence="1">
    <location>
        <begin position="394"/>
        <end position="413"/>
    </location>
</feature>
<name>A0A834RKB7_SARSC</name>
<evidence type="ECO:0000313" key="3">
    <source>
        <dbReference type="EMBL" id="KAF7495953.1"/>
    </source>
</evidence>
<dbReference type="EnsemblMetazoa" id="SSS_6316s_mrna">
    <property type="protein sequence ID" value="KAF7495953.1"/>
    <property type="gene ID" value="SSS_6316"/>
</dbReference>
<keyword evidence="2" id="KW-0472">Membrane</keyword>
<feature type="region of interest" description="Disordered" evidence="1">
    <location>
        <begin position="60"/>
        <end position="79"/>
    </location>
</feature>
<protein>
    <submittedName>
        <fullName evidence="3 4">Uncharacterized protein</fullName>
    </submittedName>
</protein>
<dbReference type="Proteomes" id="UP000070412">
    <property type="component" value="Unassembled WGS sequence"/>
</dbReference>
<feature type="transmembrane region" description="Helical" evidence="2">
    <location>
        <begin position="12"/>
        <end position="33"/>
    </location>
</feature>
<organism evidence="3">
    <name type="scientific">Sarcoptes scabiei</name>
    <name type="common">Itch mite</name>
    <name type="synonym">Acarus scabiei</name>
    <dbReference type="NCBI Taxonomy" id="52283"/>
    <lineage>
        <taxon>Eukaryota</taxon>
        <taxon>Metazoa</taxon>
        <taxon>Ecdysozoa</taxon>
        <taxon>Arthropoda</taxon>
        <taxon>Chelicerata</taxon>
        <taxon>Arachnida</taxon>
        <taxon>Acari</taxon>
        <taxon>Acariformes</taxon>
        <taxon>Sarcoptiformes</taxon>
        <taxon>Astigmata</taxon>
        <taxon>Psoroptidia</taxon>
        <taxon>Sarcoptoidea</taxon>
        <taxon>Sarcoptidae</taxon>
        <taxon>Sarcoptinae</taxon>
        <taxon>Sarcoptes</taxon>
    </lineage>
</organism>
<reference evidence="4" key="3">
    <citation type="submission" date="2022-06" db="UniProtKB">
        <authorList>
            <consortium name="EnsemblMetazoa"/>
        </authorList>
    </citation>
    <scope>IDENTIFICATION</scope>
</reference>
<feature type="compositionally biased region" description="Acidic residues" evidence="1">
    <location>
        <begin position="332"/>
        <end position="342"/>
    </location>
</feature>
<reference evidence="3" key="2">
    <citation type="submission" date="2020-01" db="EMBL/GenBank/DDBJ databases">
        <authorList>
            <person name="Korhonen P.K.K."/>
            <person name="Guangxu M.G."/>
            <person name="Wang T.W."/>
            <person name="Stroehlein A.J.S."/>
            <person name="Young N.D."/>
            <person name="Ang C.-S.A."/>
            <person name="Fernando D.W.F."/>
            <person name="Lu H.L."/>
            <person name="Taylor S.T."/>
            <person name="Ehtesham M.E.M."/>
            <person name="Najaraj S.H.N."/>
            <person name="Harsha G.H.G."/>
            <person name="Madugundu A.M."/>
            <person name="Renuse S.R."/>
            <person name="Holt D.H."/>
            <person name="Pandey A.P."/>
            <person name="Papenfuss A.P."/>
            <person name="Gasser R.B.G."/>
            <person name="Fischer K.F."/>
        </authorList>
    </citation>
    <scope>NUCLEOTIDE SEQUENCE</scope>
    <source>
        <strain evidence="3">SSS_KF_BRIS2020</strain>
    </source>
</reference>
<feature type="compositionally biased region" description="Low complexity" evidence="1">
    <location>
        <begin position="117"/>
        <end position="149"/>
    </location>
</feature>
<accession>A0A834RKB7</accession>
<dbReference type="OrthoDB" id="10364211at2759"/>
<evidence type="ECO:0000313" key="4">
    <source>
        <dbReference type="EnsemblMetazoa" id="KAF7495953.1"/>
    </source>
</evidence>
<feature type="region of interest" description="Disordered" evidence="1">
    <location>
        <begin position="109"/>
        <end position="149"/>
    </location>
</feature>
<evidence type="ECO:0000313" key="5">
    <source>
        <dbReference type="Proteomes" id="UP000070412"/>
    </source>
</evidence>
<dbReference type="EMBL" id="WVUK01000043">
    <property type="protein sequence ID" value="KAF7495953.1"/>
    <property type="molecule type" value="Genomic_DNA"/>
</dbReference>
<evidence type="ECO:0000256" key="1">
    <source>
        <dbReference type="SAM" id="MobiDB-lite"/>
    </source>
</evidence>
<sequence>MDRKHKELNRIWSRTMMIALFSFRWLIIGTLIVNGLCDDLGSEENLNALDYSYRLPRNKRGGSDYFQQQKIDSPDDGDAVVNYTPKKSTKTYPSPSYSNQYRPKYYASVSDHKNVRSKPPSTTPPSSYYAYNRNNNGGENESKESPGPSTLYSYAPRRANSPLYGGIWGPQTDEEALKFDSHLTRSMIAEVIKSNRERQMKAKKTIPAAIRSNRDIKVFEVPSSEETIEPITIEVGASPSSKLNIKFTSVSSPLDVEQNHISLPGSVRETSSEDEPYRLVHTVTRPIYQEVHEVIKPFRKVRQEIQPVQEDIQTIVAKKDKIFDKEMQFVESGEEDSDEDSDNEHNQSTGNVFSTDTSNEISQGFYETTSPKSIEKLSTRSYQSDISHGYGKKSMNSNYLSNQSKVYYSPNENDQMKSKKLHQSNDNNGAYRSIVPMNNVPIVQTRTTYARRAAKSAR</sequence>
<dbReference type="AlphaFoldDB" id="A0A834RKB7"/>
<reference evidence="5" key="1">
    <citation type="journal article" date="2020" name="PLoS Negl. Trop. Dis.">
        <title>High-quality nuclear genome for Sarcoptes scabiei-A critical resource for a neglected parasite.</title>
        <authorList>
            <person name="Korhonen P.K."/>
            <person name="Gasser R.B."/>
            <person name="Ma G."/>
            <person name="Wang T."/>
            <person name="Stroehlein A.J."/>
            <person name="Young N.D."/>
            <person name="Ang C.S."/>
            <person name="Fernando D.D."/>
            <person name="Lu H.C."/>
            <person name="Taylor S."/>
            <person name="Reynolds S.L."/>
            <person name="Mofiz E."/>
            <person name="Najaraj S.H."/>
            <person name="Gowda H."/>
            <person name="Madugundu A."/>
            <person name="Renuse S."/>
            <person name="Holt D."/>
            <person name="Pandey A."/>
            <person name="Papenfuss A.T."/>
            <person name="Fischer K."/>
        </authorList>
    </citation>
    <scope>NUCLEOTIDE SEQUENCE [LARGE SCALE GENOMIC DNA]</scope>
</reference>